<evidence type="ECO:0000313" key="2">
    <source>
        <dbReference type="EMBL" id="KAF6279907.1"/>
    </source>
</evidence>
<organism evidence="2 3">
    <name type="scientific">Myotis myotis</name>
    <name type="common">Greater mouse-eared bat</name>
    <name type="synonym">Vespertilio myotis</name>
    <dbReference type="NCBI Taxonomy" id="51298"/>
    <lineage>
        <taxon>Eukaryota</taxon>
        <taxon>Metazoa</taxon>
        <taxon>Chordata</taxon>
        <taxon>Craniata</taxon>
        <taxon>Vertebrata</taxon>
        <taxon>Euteleostomi</taxon>
        <taxon>Mammalia</taxon>
        <taxon>Eutheria</taxon>
        <taxon>Laurasiatheria</taxon>
        <taxon>Chiroptera</taxon>
        <taxon>Yangochiroptera</taxon>
        <taxon>Vespertilionidae</taxon>
        <taxon>Myotis</taxon>
    </lineage>
</organism>
<name>A0A7J7RV82_MYOMY</name>
<evidence type="ECO:0000313" key="3">
    <source>
        <dbReference type="Proteomes" id="UP000527355"/>
    </source>
</evidence>
<comment type="caution">
    <text evidence="2">The sequence shown here is derived from an EMBL/GenBank/DDBJ whole genome shotgun (WGS) entry which is preliminary data.</text>
</comment>
<proteinExistence type="predicted"/>
<accession>A0A7J7RV82</accession>
<evidence type="ECO:0000256" key="1">
    <source>
        <dbReference type="SAM" id="MobiDB-lite"/>
    </source>
</evidence>
<dbReference type="AlphaFoldDB" id="A0A7J7RV82"/>
<protein>
    <submittedName>
        <fullName evidence="2">Uncharacterized protein</fullName>
    </submittedName>
</protein>
<dbReference type="Proteomes" id="UP000527355">
    <property type="component" value="Unassembled WGS sequence"/>
</dbReference>
<feature type="region of interest" description="Disordered" evidence="1">
    <location>
        <begin position="1"/>
        <end position="26"/>
    </location>
</feature>
<reference evidence="2 3" key="1">
    <citation type="journal article" date="2020" name="Nature">
        <title>Six reference-quality genomes reveal evolution of bat adaptations.</title>
        <authorList>
            <person name="Jebb D."/>
            <person name="Huang Z."/>
            <person name="Pippel M."/>
            <person name="Hughes G.M."/>
            <person name="Lavrichenko K."/>
            <person name="Devanna P."/>
            <person name="Winkler S."/>
            <person name="Jermiin L.S."/>
            <person name="Skirmuntt E.C."/>
            <person name="Katzourakis A."/>
            <person name="Burkitt-Gray L."/>
            <person name="Ray D.A."/>
            <person name="Sullivan K.A.M."/>
            <person name="Roscito J.G."/>
            <person name="Kirilenko B.M."/>
            <person name="Davalos L.M."/>
            <person name="Corthals A.P."/>
            <person name="Power M.L."/>
            <person name="Jones G."/>
            <person name="Ransome R.D."/>
            <person name="Dechmann D.K.N."/>
            <person name="Locatelli A.G."/>
            <person name="Puechmaille S.J."/>
            <person name="Fedrigo O."/>
            <person name="Jarvis E.D."/>
            <person name="Hiller M."/>
            <person name="Vernes S.C."/>
            <person name="Myers E.W."/>
            <person name="Teeling E.C."/>
        </authorList>
    </citation>
    <scope>NUCLEOTIDE SEQUENCE [LARGE SCALE GENOMIC DNA]</scope>
    <source>
        <strain evidence="2">MMyoMyo1</strain>
        <tissue evidence="2">Flight muscle</tissue>
    </source>
</reference>
<feature type="compositionally biased region" description="Basic and acidic residues" evidence="1">
    <location>
        <begin position="11"/>
        <end position="21"/>
    </location>
</feature>
<sequence length="173" mass="18262">MPEYAASGRKQGTDRPEERGGDVSVTAPVPPIGWPSFHQLGLGVYLGMSGTVTSQLIPDQYIDAPRNSSGGWEGHPYPLDIKGNVVGAEADDPEGQGPSRLWPTGPPSSFDDRICPPVLAALTLRRLSARMQNPASPLPAQRLLLCPCFPWPFLSAPPAWAQRGGGGGRTGPG</sequence>
<gene>
    <name evidence="2" type="ORF">mMyoMyo1_010161</name>
</gene>
<dbReference type="EMBL" id="JABWUV010000021">
    <property type="protein sequence ID" value="KAF6279907.1"/>
    <property type="molecule type" value="Genomic_DNA"/>
</dbReference>
<keyword evidence="3" id="KW-1185">Reference proteome</keyword>